<dbReference type="PANTHER" id="PTHR24026:SF51">
    <property type="entry name" value="PROTOCADHERIN-LIKE WING POLARITY PROTEIN STAN"/>
    <property type="match status" value="1"/>
</dbReference>
<accession>A0A8B7ZDF6</accession>
<comment type="subcellular location">
    <subcellularLocation>
        <location evidence="1">Membrane</location>
    </subcellularLocation>
</comment>
<evidence type="ECO:0000256" key="8">
    <source>
        <dbReference type="ARBA" id="ARBA00023157"/>
    </source>
</evidence>
<proteinExistence type="predicted"/>
<dbReference type="PROSITE" id="PS50025">
    <property type="entry name" value="LAM_G_DOMAIN"/>
    <property type="match status" value="1"/>
</dbReference>
<keyword evidence="9" id="KW-0325">Glycoprotein</keyword>
<evidence type="ECO:0000256" key="3">
    <source>
        <dbReference type="ARBA" id="ARBA00022692"/>
    </source>
</evidence>
<protein>
    <submittedName>
        <fullName evidence="16">Cadherin EGF LAG seven-pass G-type receptor 2-like</fullName>
    </submittedName>
</protein>
<evidence type="ECO:0000313" key="15">
    <source>
        <dbReference type="Proteomes" id="UP000694845"/>
    </source>
</evidence>
<dbReference type="SMART" id="SM00179">
    <property type="entry name" value="EGF_CA"/>
    <property type="match status" value="2"/>
</dbReference>
<evidence type="ECO:0000256" key="5">
    <source>
        <dbReference type="ARBA" id="ARBA00022837"/>
    </source>
</evidence>
<feature type="domain" description="Cadherin" evidence="14">
    <location>
        <begin position="80"/>
        <end position="180"/>
    </location>
</feature>
<dbReference type="SMART" id="SM00112">
    <property type="entry name" value="CA"/>
    <property type="match status" value="2"/>
</dbReference>
<dbReference type="CDD" id="cd00054">
    <property type="entry name" value="EGF_CA"/>
    <property type="match status" value="3"/>
</dbReference>
<evidence type="ECO:0000256" key="11">
    <source>
        <dbReference type="PROSITE-ProRule" id="PRU00076"/>
    </source>
</evidence>
<reference evidence="16" key="1">
    <citation type="submission" date="2025-08" db="UniProtKB">
        <authorList>
            <consortium name="RefSeq"/>
        </authorList>
    </citation>
    <scope>IDENTIFICATION</scope>
</reference>
<keyword evidence="5 10" id="KW-0106">Calcium</keyword>
<evidence type="ECO:0000256" key="10">
    <source>
        <dbReference type="PROSITE-ProRule" id="PRU00043"/>
    </source>
</evidence>
<keyword evidence="2 11" id="KW-0245">EGF-like domain</keyword>
<dbReference type="PROSITE" id="PS50026">
    <property type="entry name" value="EGF_3"/>
    <property type="match status" value="2"/>
</dbReference>
<dbReference type="SMART" id="SM00181">
    <property type="entry name" value="EGF"/>
    <property type="match status" value="3"/>
</dbReference>
<feature type="disulfide bond" evidence="11">
    <location>
        <begin position="466"/>
        <end position="475"/>
    </location>
</feature>
<dbReference type="Pfam" id="PF00008">
    <property type="entry name" value="EGF"/>
    <property type="match status" value="1"/>
</dbReference>
<dbReference type="SUPFAM" id="SSF49313">
    <property type="entry name" value="Cadherin-like"/>
    <property type="match status" value="3"/>
</dbReference>
<dbReference type="GO" id="GO:0007156">
    <property type="term" value="P:homophilic cell adhesion via plasma membrane adhesion molecules"/>
    <property type="evidence" value="ECO:0007669"/>
    <property type="project" value="InterPro"/>
</dbReference>
<keyword evidence="15" id="KW-1185">Reference proteome</keyword>
<keyword evidence="8 11" id="KW-1015">Disulfide bond</keyword>
<dbReference type="Pfam" id="PF23592">
    <property type="entry name" value="Cadherin_CELSR2_9th"/>
    <property type="match status" value="1"/>
</dbReference>
<dbReference type="KEGG" id="aplc:110984909"/>
<dbReference type="SUPFAM" id="SSF49899">
    <property type="entry name" value="Concanavalin A-like lectins/glucanases"/>
    <property type="match status" value="1"/>
</dbReference>
<dbReference type="PROSITE" id="PS00232">
    <property type="entry name" value="CADHERIN_1"/>
    <property type="match status" value="2"/>
</dbReference>
<dbReference type="AlphaFoldDB" id="A0A8B7ZDF6"/>
<evidence type="ECO:0000256" key="4">
    <source>
        <dbReference type="ARBA" id="ARBA00022737"/>
    </source>
</evidence>
<dbReference type="InterPro" id="IPR002126">
    <property type="entry name" value="Cadherin-like_dom"/>
</dbReference>
<dbReference type="InterPro" id="IPR001791">
    <property type="entry name" value="Laminin_G"/>
</dbReference>
<dbReference type="Gene3D" id="2.60.40.60">
    <property type="entry name" value="Cadherins"/>
    <property type="match status" value="3"/>
</dbReference>
<feature type="domain" description="Laminin G" evidence="12">
    <location>
        <begin position="519"/>
        <end position="651"/>
    </location>
</feature>
<name>A0A8B7ZDF6_ACAPL</name>
<dbReference type="Proteomes" id="UP000694845">
    <property type="component" value="Unplaced"/>
</dbReference>
<dbReference type="Pfam" id="PF02210">
    <property type="entry name" value="Laminin_G_2"/>
    <property type="match status" value="1"/>
</dbReference>
<dbReference type="SMART" id="SM00282">
    <property type="entry name" value="LamG"/>
    <property type="match status" value="1"/>
</dbReference>
<dbReference type="RefSeq" id="XP_022101231.1">
    <property type="nucleotide sequence ID" value="XM_022245539.1"/>
</dbReference>
<evidence type="ECO:0000256" key="7">
    <source>
        <dbReference type="ARBA" id="ARBA00023136"/>
    </source>
</evidence>
<feature type="domain" description="EGF-like" evidence="13">
    <location>
        <begin position="480"/>
        <end position="518"/>
    </location>
</feature>
<evidence type="ECO:0000313" key="16">
    <source>
        <dbReference type="RefSeq" id="XP_022101231.1"/>
    </source>
</evidence>
<evidence type="ECO:0000259" key="12">
    <source>
        <dbReference type="PROSITE" id="PS50025"/>
    </source>
</evidence>
<keyword evidence="7" id="KW-0472">Membrane</keyword>
<sequence>MSGTNSQISYTFNNGNDGNGAFVIDETSGIIRTAVRLDREAKAEYNLVAFAVDGGRPTHRESVQITVRLRDENDNPPEFLQEEMDVYIAENRNPGELVSTIIANDPDEGYNAIIHYSLIEGDLDFFEIDSRSGELTTLIELDYEARNEYQVTVKATSTPFFRLATVNIHVEDQNDNSPILEDFEIFFNNYEGFFPEGDIGQVPAHDPDVSDTLQYLIVRGNANNHLILNGTTGGIRLNPSLKDIDIPQRMEMWIQVSDGLNAMMAQCTFRLTMVTDNMLMSSITVQLEDTNSQEFLSPKINRFIDALSNIIPTQRNLVYVFSVKNHDIVSDPPILNVSFAAQHQDGTFFTSQYLQERVYLMRSTLSEVSTAKVLPFGDNLCLYEVCSGEKIYSRCLSPLSFWSSSGFIATQTVIFRSIHPETLYRCECPPGFTGNYCTTEINYCYSNPCGSNGQCIQKEAGYTCVCNDNFAGPNCEIDFKNGRCTDNLCKNGGLCRNFLLGGFECVCPGDDYDGDLCEIRTRNFPENAFLMFRSLNRRVRFQMSLSFATKVDNGLLFYNGRYNQKHDFIALEIVNRQVRFLFSAGEVTSVVTASILGGVSNGEWHKVVVDYHERMATLILDDCNAAVALHHGEQLGNYSCAASVLQGGQLK</sequence>
<dbReference type="Gene3D" id="2.60.120.200">
    <property type="match status" value="1"/>
</dbReference>
<dbReference type="PANTHER" id="PTHR24026">
    <property type="entry name" value="FAT ATYPICAL CADHERIN-RELATED"/>
    <property type="match status" value="1"/>
</dbReference>
<dbReference type="OMA" id="GHIMENE"/>
<dbReference type="OrthoDB" id="26203at2759"/>
<dbReference type="GO" id="GO:0005886">
    <property type="term" value="C:plasma membrane"/>
    <property type="evidence" value="ECO:0007669"/>
    <property type="project" value="InterPro"/>
</dbReference>
<evidence type="ECO:0000259" key="13">
    <source>
        <dbReference type="PROSITE" id="PS50026"/>
    </source>
</evidence>
<dbReference type="PRINTS" id="PR00205">
    <property type="entry name" value="CADHERIN"/>
</dbReference>
<dbReference type="CDD" id="cd00110">
    <property type="entry name" value="LamG"/>
    <property type="match status" value="1"/>
</dbReference>
<dbReference type="Pfam" id="PF00028">
    <property type="entry name" value="Cadherin"/>
    <property type="match status" value="2"/>
</dbReference>
<evidence type="ECO:0000256" key="6">
    <source>
        <dbReference type="ARBA" id="ARBA00022989"/>
    </source>
</evidence>
<dbReference type="CDD" id="cd11304">
    <property type="entry name" value="Cadherin_repeat"/>
    <property type="match status" value="2"/>
</dbReference>
<evidence type="ECO:0000256" key="1">
    <source>
        <dbReference type="ARBA" id="ARBA00004370"/>
    </source>
</evidence>
<evidence type="ECO:0000256" key="2">
    <source>
        <dbReference type="ARBA" id="ARBA00022536"/>
    </source>
</evidence>
<feature type="domain" description="EGF-like" evidence="13">
    <location>
        <begin position="440"/>
        <end position="476"/>
    </location>
</feature>
<dbReference type="InterPro" id="IPR056286">
    <property type="entry name" value="Cadherin_CELSR1-3_9th"/>
</dbReference>
<feature type="domain" description="Cadherin" evidence="14">
    <location>
        <begin position="3"/>
        <end position="79"/>
    </location>
</feature>
<dbReference type="Gene3D" id="2.10.25.10">
    <property type="entry name" value="Laminin"/>
    <property type="match status" value="3"/>
</dbReference>
<dbReference type="InterPro" id="IPR000742">
    <property type="entry name" value="EGF"/>
</dbReference>
<dbReference type="SUPFAM" id="SSF57196">
    <property type="entry name" value="EGF/Laminin"/>
    <property type="match status" value="1"/>
</dbReference>
<dbReference type="GeneID" id="110984909"/>
<evidence type="ECO:0000259" key="14">
    <source>
        <dbReference type="PROSITE" id="PS50268"/>
    </source>
</evidence>
<comment type="caution">
    <text evidence="11">Lacks conserved residue(s) required for the propagation of feature annotation.</text>
</comment>
<keyword evidence="6" id="KW-1133">Transmembrane helix</keyword>
<evidence type="ECO:0000256" key="9">
    <source>
        <dbReference type="ARBA" id="ARBA00023180"/>
    </source>
</evidence>
<dbReference type="GO" id="GO:0005509">
    <property type="term" value="F:calcium ion binding"/>
    <property type="evidence" value="ECO:0007669"/>
    <property type="project" value="UniProtKB-UniRule"/>
</dbReference>
<organism evidence="15 16">
    <name type="scientific">Acanthaster planci</name>
    <name type="common">Crown-of-thorns starfish</name>
    <dbReference type="NCBI Taxonomy" id="133434"/>
    <lineage>
        <taxon>Eukaryota</taxon>
        <taxon>Metazoa</taxon>
        <taxon>Echinodermata</taxon>
        <taxon>Eleutherozoa</taxon>
        <taxon>Asterozoa</taxon>
        <taxon>Asteroidea</taxon>
        <taxon>Valvatacea</taxon>
        <taxon>Valvatida</taxon>
        <taxon>Acanthasteridae</taxon>
        <taxon>Acanthaster</taxon>
    </lineage>
</organism>
<keyword evidence="3" id="KW-0812">Transmembrane</keyword>
<dbReference type="InterPro" id="IPR015919">
    <property type="entry name" value="Cadherin-like_sf"/>
</dbReference>
<keyword evidence="4" id="KW-0677">Repeat</keyword>
<dbReference type="FunFam" id="2.60.40.60:FF:000029">
    <property type="entry name" value="Cadherin EGF LAG seven-pass G-type receptor 3"/>
    <property type="match status" value="1"/>
</dbReference>
<dbReference type="InterPro" id="IPR013320">
    <property type="entry name" value="ConA-like_dom_sf"/>
</dbReference>
<dbReference type="PROSITE" id="PS00022">
    <property type="entry name" value="EGF_1"/>
    <property type="match status" value="1"/>
</dbReference>
<gene>
    <name evidence="16" type="primary">LOC110984909</name>
</gene>
<dbReference type="InterPro" id="IPR001881">
    <property type="entry name" value="EGF-like_Ca-bd_dom"/>
</dbReference>
<dbReference type="PROSITE" id="PS50268">
    <property type="entry name" value="CADHERIN_2"/>
    <property type="match status" value="2"/>
</dbReference>
<dbReference type="InterPro" id="IPR020894">
    <property type="entry name" value="Cadherin_CS"/>
</dbReference>